<dbReference type="PANTHER" id="PTHR43798">
    <property type="entry name" value="MONOACYLGLYCEROL LIPASE"/>
    <property type="match status" value="1"/>
</dbReference>
<feature type="domain" description="AB hydrolase-1" evidence="1">
    <location>
        <begin position="31"/>
        <end position="263"/>
    </location>
</feature>
<keyword evidence="3" id="KW-1185">Reference proteome</keyword>
<comment type="caution">
    <text evidence="2">The sequence shown here is derived from an EMBL/GenBank/DDBJ whole genome shotgun (WGS) entry which is preliminary data.</text>
</comment>
<name>A0ABP8VWV4_9PSEU</name>
<accession>A0ABP8VWV4</accession>
<dbReference type="Proteomes" id="UP001500325">
    <property type="component" value="Unassembled WGS sequence"/>
</dbReference>
<dbReference type="Gene3D" id="3.40.50.1820">
    <property type="entry name" value="alpha/beta hydrolase"/>
    <property type="match status" value="1"/>
</dbReference>
<dbReference type="Pfam" id="PF12697">
    <property type="entry name" value="Abhydrolase_6"/>
    <property type="match status" value="1"/>
</dbReference>
<dbReference type="GO" id="GO:0016787">
    <property type="term" value="F:hydrolase activity"/>
    <property type="evidence" value="ECO:0007669"/>
    <property type="project" value="UniProtKB-KW"/>
</dbReference>
<dbReference type="SUPFAM" id="SSF53474">
    <property type="entry name" value="alpha/beta-Hydrolases"/>
    <property type="match status" value="1"/>
</dbReference>
<keyword evidence="2" id="KW-0378">Hydrolase</keyword>
<dbReference type="RefSeq" id="WP_345377823.1">
    <property type="nucleotide sequence ID" value="NZ_BAABIC010000001.1"/>
</dbReference>
<protein>
    <submittedName>
        <fullName evidence="2">Alpha/beta hydrolase</fullName>
    </submittedName>
</protein>
<sequence length="272" mass="28136">MTSSPTTIADHVVAPDGTRIGFWTSGDGPPVVMVHGAMADHTTLDRVVPLLAPHVTVHAVDRRGRGISDDGPDYAIEREYDDLAAVAAAVAARAGGPVTLYGHSYGATCALGTALRSPDVARLALYEPAFAGTAHHPAPLLDRLEELVVRGEREAAVETTLREVLEVPEADVAAMRALPSWSARVGAAPTIPRELRTATARILDPASYAHLAMPTLLLDGERSPAGQRAVVATLAGALPAARVAVLPGQGHLAQVTAPELVAGAVLDLALGP</sequence>
<organism evidence="2 3">
    <name type="scientific">Pseudonocardia yuanmonensis</name>
    <dbReference type="NCBI Taxonomy" id="1095914"/>
    <lineage>
        <taxon>Bacteria</taxon>
        <taxon>Bacillati</taxon>
        <taxon>Actinomycetota</taxon>
        <taxon>Actinomycetes</taxon>
        <taxon>Pseudonocardiales</taxon>
        <taxon>Pseudonocardiaceae</taxon>
        <taxon>Pseudonocardia</taxon>
    </lineage>
</organism>
<dbReference type="InterPro" id="IPR050266">
    <property type="entry name" value="AB_hydrolase_sf"/>
</dbReference>
<reference evidence="3" key="1">
    <citation type="journal article" date="2019" name="Int. J. Syst. Evol. Microbiol.">
        <title>The Global Catalogue of Microorganisms (GCM) 10K type strain sequencing project: providing services to taxonomists for standard genome sequencing and annotation.</title>
        <authorList>
            <consortium name="The Broad Institute Genomics Platform"/>
            <consortium name="The Broad Institute Genome Sequencing Center for Infectious Disease"/>
            <person name="Wu L."/>
            <person name="Ma J."/>
        </authorList>
    </citation>
    <scope>NUCLEOTIDE SEQUENCE [LARGE SCALE GENOMIC DNA]</scope>
    <source>
        <strain evidence="3">JCM 18055</strain>
    </source>
</reference>
<evidence type="ECO:0000313" key="2">
    <source>
        <dbReference type="EMBL" id="GAA4674913.1"/>
    </source>
</evidence>
<dbReference type="InterPro" id="IPR029058">
    <property type="entry name" value="AB_hydrolase_fold"/>
</dbReference>
<dbReference type="EMBL" id="BAABIC010000001">
    <property type="protein sequence ID" value="GAA4674913.1"/>
    <property type="molecule type" value="Genomic_DNA"/>
</dbReference>
<evidence type="ECO:0000259" key="1">
    <source>
        <dbReference type="Pfam" id="PF12697"/>
    </source>
</evidence>
<evidence type="ECO:0000313" key="3">
    <source>
        <dbReference type="Proteomes" id="UP001500325"/>
    </source>
</evidence>
<gene>
    <name evidence="2" type="ORF">GCM10023215_03340</name>
</gene>
<dbReference type="InterPro" id="IPR000073">
    <property type="entry name" value="AB_hydrolase_1"/>
</dbReference>
<proteinExistence type="predicted"/>